<dbReference type="Pfam" id="PF07993">
    <property type="entry name" value="NAD_binding_4"/>
    <property type="match status" value="1"/>
</dbReference>
<dbReference type="AlphaFoldDB" id="A0A4U0RCX4"/>
<dbReference type="Gene3D" id="3.40.50.720">
    <property type="entry name" value="NAD(P)-binding Rossmann-like Domain"/>
    <property type="match status" value="1"/>
</dbReference>
<dbReference type="InterPro" id="IPR036736">
    <property type="entry name" value="ACP-like_sf"/>
</dbReference>
<keyword evidence="1" id="KW-0596">Phosphopantetheine</keyword>
<comment type="caution">
    <text evidence="7">The sequence shown here is derived from an EMBL/GenBank/DDBJ whole genome shotgun (WGS) entry which is preliminary data.</text>
</comment>
<evidence type="ECO:0000313" key="8">
    <source>
        <dbReference type="Proteomes" id="UP000309747"/>
    </source>
</evidence>
<evidence type="ECO:0000259" key="6">
    <source>
        <dbReference type="Pfam" id="PF07993"/>
    </source>
</evidence>
<dbReference type="SUPFAM" id="SSF56801">
    <property type="entry name" value="Acetyl-CoA synthetase-like"/>
    <property type="match status" value="1"/>
</dbReference>
<dbReference type="Gene3D" id="3.40.50.12780">
    <property type="entry name" value="N-terminal domain of ligase-like"/>
    <property type="match status" value="1"/>
</dbReference>
<dbReference type="Pfam" id="PF00501">
    <property type="entry name" value="AMP-binding"/>
    <property type="match status" value="1"/>
</dbReference>
<dbReference type="SUPFAM" id="SSF47336">
    <property type="entry name" value="ACP-like"/>
    <property type="match status" value="1"/>
</dbReference>
<feature type="region of interest" description="Disordered" evidence="3">
    <location>
        <begin position="23"/>
        <end position="69"/>
    </location>
</feature>
<keyword evidence="8" id="KW-1185">Reference proteome</keyword>
<feature type="domain" description="Carrier" evidence="5">
    <location>
        <begin position="594"/>
        <end position="645"/>
    </location>
</feature>
<sequence>MPAPRVPVGISTIALLPRSATLGRSGSQCPAGLRPRWTNPGNSLTRQTERDHSVSISDMSRPVETTAASEGTVPAELVRAFQSHRDAPALCDRDHSLTYGALSDFVRALQDRFADDGAVAIFGTPGTLLAAAGVACVISGRPFVHLDPAMPQAVLTNILAELDIVTIVTCQPPAPGQLPDHGRLIAAQDCLDRPAPQGCPPLVAADVRPTDIIYLVATSGTTGRPKCIPVTHDAAWLSYRWRDGYTPYDPSMRVGIYIFAIWEMFRPLRHGAQLHFPGLNDLMSPQALVAFLSRHRIDEMLFTPSFFEKTLGAIDPDTGAALPLCRVVLNGEVVSDRLVSEARRRLPGTVLWNLYSICETHDISITRLDGLPAPAEGVSVGVAMPHLRAVVLDDHDRPCAPGQPGLLHFEGPRMLGPGYVNRPEETAQRFRMLTLEGQDRRLYDTGDRALVTEDGQIHVLGRIAHMLKLRGHSIQTGELIQTLTAHLACGQVLPWVQQAGGGGQVLVAYYTADDAQRTRNADAWSLGTGWQRMPQALAQALQQVLPRYCIPTWLALLDEIPINPVSGKCDIKALPPVPTEDKGAEDADGLPAVTLAARILGCPAGRLDPALSFHDQGGDSLMCVDLLLSLEGAYGRQVDFDWALNLPLARLHALLTTRTIAAAPRSENLQRQGILLTGATGFLGGHVLAEAARHLPPDQVIYCLVRPRTHDPRTRLAAKARALGVPQDRFVVLGGAIEEPQFGLDAATHDALARQVHTVIHCAATVNLAVDRARMEAWSQAGITAILGFCRDAGAALAFSSSTSIFPDSGGPWPEAPATAFDGISGYGAAKIVAEQAIAQAGIDALILRLPSLYDLEAPNPKDIYETILQACRQSGTVPQGLCFAMTDVRAAARLLVQAVPKGVHHANLIAEAPVTWPDGSPGLRTIPVADWLDTAPLAPAEQRLLREAPRTLRADAAYDTARARHLWSASGLGSFAQVSDPGALLERRLTPSPVPEVTTASPR</sequence>
<keyword evidence="2" id="KW-0597">Phosphoprotein</keyword>
<evidence type="ECO:0000259" key="5">
    <source>
        <dbReference type="Pfam" id="PF00550"/>
    </source>
</evidence>
<dbReference type="EMBL" id="SUNI01000003">
    <property type="protein sequence ID" value="TJZ92826.1"/>
    <property type="molecule type" value="Genomic_DNA"/>
</dbReference>
<dbReference type="PANTHER" id="PTHR44845">
    <property type="entry name" value="CARRIER DOMAIN-CONTAINING PROTEIN"/>
    <property type="match status" value="1"/>
</dbReference>
<feature type="domain" description="AMP-dependent synthetase/ligase" evidence="4">
    <location>
        <begin position="80"/>
        <end position="419"/>
    </location>
</feature>
<dbReference type="InterPro" id="IPR000873">
    <property type="entry name" value="AMP-dep_synth/lig_dom"/>
</dbReference>
<dbReference type="Gene3D" id="3.30.300.30">
    <property type="match status" value="1"/>
</dbReference>
<evidence type="ECO:0000256" key="2">
    <source>
        <dbReference type="ARBA" id="ARBA00022553"/>
    </source>
</evidence>
<accession>A0A4U0RCX4</accession>
<protein>
    <submittedName>
        <fullName evidence="7">NAD-dependent epimerase/dehydratase family protein</fullName>
    </submittedName>
</protein>
<dbReference type="PROSITE" id="PS00455">
    <property type="entry name" value="AMP_BINDING"/>
    <property type="match status" value="1"/>
</dbReference>
<dbReference type="OrthoDB" id="9803968at2"/>
<evidence type="ECO:0000313" key="7">
    <source>
        <dbReference type="EMBL" id="TJZ92826.1"/>
    </source>
</evidence>
<dbReference type="Pfam" id="PF00550">
    <property type="entry name" value="PP-binding"/>
    <property type="match status" value="1"/>
</dbReference>
<gene>
    <name evidence="7" type="ORF">FA743_04765</name>
</gene>
<dbReference type="Gene3D" id="1.10.1200.10">
    <property type="entry name" value="ACP-like"/>
    <property type="match status" value="1"/>
</dbReference>
<evidence type="ECO:0000256" key="1">
    <source>
        <dbReference type="ARBA" id="ARBA00022450"/>
    </source>
</evidence>
<proteinExistence type="predicted"/>
<dbReference type="InterPro" id="IPR042099">
    <property type="entry name" value="ANL_N_sf"/>
</dbReference>
<dbReference type="InterPro" id="IPR020845">
    <property type="entry name" value="AMP-binding_CS"/>
</dbReference>
<evidence type="ECO:0000259" key="4">
    <source>
        <dbReference type="Pfam" id="PF00501"/>
    </source>
</evidence>
<dbReference type="InterPro" id="IPR045851">
    <property type="entry name" value="AMP-bd_C_sf"/>
</dbReference>
<dbReference type="PANTHER" id="PTHR44845:SF6">
    <property type="entry name" value="BETA-ALANINE-ACTIVATING ENZYME"/>
    <property type="match status" value="1"/>
</dbReference>
<dbReference type="SUPFAM" id="SSF51735">
    <property type="entry name" value="NAD(P)-binding Rossmann-fold domains"/>
    <property type="match status" value="1"/>
</dbReference>
<dbReference type="InterPro" id="IPR013120">
    <property type="entry name" value="FAR_NAD-bd"/>
</dbReference>
<feature type="domain" description="Thioester reductase (TE)" evidence="6">
    <location>
        <begin position="676"/>
        <end position="855"/>
    </location>
</feature>
<reference evidence="7 8" key="1">
    <citation type="submission" date="2019-04" db="EMBL/GenBank/DDBJ databases">
        <authorList>
            <person name="Li J."/>
        </authorList>
    </citation>
    <scope>NUCLEOTIDE SEQUENCE [LARGE SCALE GENOMIC DNA]</scope>
    <source>
        <strain evidence="7 8">KCTC 42687</strain>
    </source>
</reference>
<dbReference type="InterPro" id="IPR036291">
    <property type="entry name" value="NAD(P)-bd_dom_sf"/>
</dbReference>
<name>A0A4U0RCX4_9RHOB</name>
<dbReference type="Proteomes" id="UP000309747">
    <property type="component" value="Unassembled WGS sequence"/>
</dbReference>
<organism evidence="7 8">
    <name type="scientific">Paracoccus gahaiensis</name>
    <dbReference type="NCBI Taxonomy" id="1706839"/>
    <lineage>
        <taxon>Bacteria</taxon>
        <taxon>Pseudomonadati</taxon>
        <taxon>Pseudomonadota</taxon>
        <taxon>Alphaproteobacteria</taxon>
        <taxon>Rhodobacterales</taxon>
        <taxon>Paracoccaceae</taxon>
        <taxon>Paracoccus</taxon>
    </lineage>
</organism>
<evidence type="ECO:0000256" key="3">
    <source>
        <dbReference type="SAM" id="MobiDB-lite"/>
    </source>
</evidence>
<dbReference type="InterPro" id="IPR009081">
    <property type="entry name" value="PP-bd_ACP"/>
</dbReference>